<dbReference type="InterPro" id="IPR036388">
    <property type="entry name" value="WH-like_DNA-bd_sf"/>
</dbReference>
<reference evidence="7 8" key="1">
    <citation type="submission" date="2017-07" db="EMBL/GenBank/DDBJ databases">
        <title>Draft whole genome sequences of clinical Proprionibacteriaceae strains.</title>
        <authorList>
            <person name="Bernier A.-M."/>
            <person name="Bernard K."/>
            <person name="Domingo M.-C."/>
        </authorList>
    </citation>
    <scope>NUCLEOTIDE SEQUENCE [LARGE SCALE GENOMIC DNA]</scope>
    <source>
        <strain evidence="7 8">NML 030167</strain>
    </source>
</reference>
<accession>A0A255G896</accession>
<evidence type="ECO:0000256" key="3">
    <source>
        <dbReference type="ARBA" id="ARBA00023015"/>
    </source>
</evidence>
<evidence type="ECO:0000256" key="5">
    <source>
        <dbReference type="ARBA" id="ARBA00023163"/>
    </source>
</evidence>
<dbReference type="Gene3D" id="1.10.10.10">
    <property type="entry name" value="Winged helix-like DNA-binding domain superfamily/Winged helix DNA-binding domain"/>
    <property type="match status" value="1"/>
</dbReference>
<feature type="domain" description="HTH gntR-type" evidence="6">
    <location>
        <begin position="45"/>
        <end position="113"/>
    </location>
</feature>
<dbReference type="Proteomes" id="UP000215896">
    <property type="component" value="Unassembled WGS sequence"/>
</dbReference>
<dbReference type="PANTHER" id="PTHR46577">
    <property type="entry name" value="HTH-TYPE TRANSCRIPTIONAL REGULATORY PROTEIN GABR"/>
    <property type="match status" value="1"/>
</dbReference>
<protein>
    <submittedName>
        <fullName evidence="7">GntR family transcriptional regulator</fullName>
    </submittedName>
</protein>
<dbReference type="PRINTS" id="PR00035">
    <property type="entry name" value="HTHGNTR"/>
</dbReference>
<dbReference type="PANTHER" id="PTHR46577:SF1">
    <property type="entry name" value="HTH-TYPE TRANSCRIPTIONAL REGULATORY PROTEIN GABR"/>
    <property type="match status" value="1"/>
</dbReference>
<dbReference type="InterPro" id="IPR015424">
    <property type="entry name" value="PyrdxlP-dep_Trfase"/>
</dbReference>
<dbReference type="InterPro" id="IPR004839">
    <property type="entry name" value="Aminotransferase_I/II_large"/>
</dbReference>
<dbReference type="Pfam" id="PF00392">
    <property type="entry name" value="GntR"/>
    <property type="match status" value="1"/>
</dbReference>
<evidence type="ECO:0000256" key="2">
    <source>
        <dbReference type="ARBA" id="ARBA00022898"/>
    </source>
</evidence>
<dbReference type="Gene3D" id="3.40.640.10">
    <property type="entry name" value="Type I PLP-dependent aspartate aminotransferase-like (Major domain)"/>
    <property type="match status" value="1"/>
</dbReference>
<dbReference type="GO" id="GO:0003700">
    <property type="term" value="F:DNA-binding transcription factor activity"/>
    <property type="evidence" value="ECO:0007669"/>
    <property type="project" value="InterPro"/>
</dbReference>
<dbReference type="CDD" id="cd07377">
    <property type="entry name" value="WHTH_GntR"/>
    <property type="match status" value="1"/>
</dbReference>
<keyword evidence="2" id="KW-0663">Pyridoxal phosphate</keyword>
<evidence type="ECO:0000313" key="7">
    <source>
        <dbReference type="EMBL" id="OYO11672.1"/>
    </source>
</evidence>
<dbReference type="GO" id="GO:0003677">
    <property type="term" value="F:DNA binding"/>
    <property type="evidence" value="ECO:0007669"/>
    <property type="project" value="UniProtKB-KW"/>
</dbReference>
<dbReference type="InterPro" id="IPR036390">
    <property type="entry name" value="WH_DNA-bd_sf"/>
</dbReference>
<keyword evidence="5" id="KW-0804">Transcription</keyword>
<dbReference type="SUPFAM" id="SSF53383">
    <property type="entry name" value="PLP-dependent transferases"/>
    <property type="match status" value="1"/>
</dbReference>
<dbReference type="InterPro" id="IPR000524">
    <property type="entry name" value="Tscrpt_reg_HTH_GntR"/>
</dbReference>
<keyword evidence="3" id="KW-0805">Transcription regulation</keyword>
<organism evidence="7 8">
    <name type="scientific">Enemella evansiae</name>
    <dbReference type="NCBI Taxonomy" id="2016499"/>
    <lineage>
        <taxon>Bacteria</taxon>
        <taxon>Bacillati</taxon>
        <taxon>Actinomycetota</taxon>
        <taxon>Actinomycetes</taxon>
        <taxon>Propionibacteriales</taxon>
        <taxon>Propionibacteriaceae</taxon>
        <taxon>Enemella</taxon>
    </lineage>
</organism>
<dbReference type="PROSITE" id="PS50949">
    <property type="entry name" value="HTH_GNTR"/>
    <property type="match status" value="1"/>
</dbReference>
<dbReference type="InterPro" id="IPR015421">
    <property type="entry name" value="PyrdxlP-dep_Trfase_major"/>
</dbReference>
<dbReference type="AlphaFoldDB" id="A0A255G896"/>
<dbReference type="EMBL" id="NMVO01000015">
    <property type="protein sequence ID" value="OYO11672.1"/>
    <property type="molecule type" value="Genomic_DNA"/>
</dbReference>
<comment type="caution">
    <text evidence="7">The sequence shown here is derived from an EMBL/GenBank/DDBJ whole genome shotgun (WGS) entry which is preliminary data.</text>
</comment>
<sequence>MVTRANYSGIGLVEQVQFWNGGRVDERWLPGPELAALLGETPLRPPRYADLADRITRLIIDGRVPAGARLTSERELAGELGVSRTTVTEAYRKLVGTGVVRPRRGSGHWVRGRPRPATSDLLPVAGPDEQGRIGLTVAANPAPAALGPAVQRATERLPRLAAGIGYFPDGLPELRAAIADRYATRGLATRPEQILITPGSLAGLHVVARTLRRGRRPFAVEAISHSANLRMLDQLASLAPFDMAAEGWGVESLRQVLGRRRPVAVSLVPEFHNPTGRLMPEQTRVAIARVAAEAGVRLIADETLVDLGFTGQAERPLAAYAPDAVLVGSASKSFWGGLRLGWIRSPDDLIDPLLRVRTLDDHGAAALEQLILLELLAVEDEVTAEHRPRNLARAEHLMGLLAARLPEWHWVAPEGGHTLWLELPAPRSTALVAAARRQGVLLAAGPQFHATGAGERWLRVPWTAEPHVLDTAIERLARAWSEVADTPGTPAAAAEPLSW</sequence>
<keyword evidence="8" id="KW-1185">Reference proteome</keyword>
<dbReference type="InterPro" id="IPR015422">
    <property type="entry name" value="PyrdxlP-dep_Trfase_small"/>
</dbReference>
<evidence type="ECO:0000259" key="6">
    <source>
        <dbReference type="PROSITE" id="PS50949"/>
    </source>
</evidence>
<evidence type="ECO:0000313" key="8">
    <source>
        <dbReference type="Proteomes" id="UP000215896"/>
    </source>
</evidence>
<name>A0A255G896_9ACTN</name>
<dbReference type="GO" id="GO:0030170">
    <property type="term" value="F:pyridoxal phosphate binding"/>
    <property type="evidence" value="ECO:0007669"/>
    <property type="project" value="InterPro"/>
</dbReference>
<dbReference type="Gene3D" id="3.90.1150.10">
    <property type="entry name" value="Aspartate Aminotransferase, domain 1"/>
    <property type="match status" value="1"/>
</dbReference>
<proteinExistence type="inferred from homology"/>
<evidence type="ECO:0000256" key="4">
    <source>
        <dbReference type="ARBA" id="ARBA00023125"/>
    </source>
</evidence>
<dbReference type="SMART" id="SM00345">
    <property type="entry name" value="HTH_GNTR"/>
    <property type="match status" value="1"/>
</dbReference>
<evidence type="ECO:0000256" key="1">
    <source>
        <dbReference type="ARBA" id="ARBA00005384"/>
    </source>
</evidence>
<dbReference type="SUPFAM" id="SSF46785">
    <property type="entry name" value="Winged helix' DNA-binding domain"/>
    <property type="match status" value="1"/>
</dbReference>
<keyword evidence="4" id="KW-0238">DNA-binding</keyword>
<gene>
    <name evidence="7" type="ORF">CGZ94_14740</name>
</gene>
<dbReference type="InterPro" id="IPR051446">
    <property type="entry name" value="HTH_trans_reg/aminotransferase"/>
</dbReference>
<comment type="similarity">
    <text evidence="1">In the C-terminal section; belongs to the class-I pyridoxal-phosphate-dependent aminotransferase family.</text>
</comment>
<dbReference type="CDD" id="cd00609">
    <property type="entry name" value="AAT_like"/>
    <property type="match status" value="1"/>
</dbReference>
<dbReference type="Pfam" id="PF00155">
    <property type="entry name" value="Aminotran_1_2"/>
    <property type="match status" value="1"/>
</dbReference>